<comment type="caution">
    <text evidence="2">The sequence shown here is derived from an EMBL/GenBank/DDBJ whole genome shotgun (WGS) entry which is preliminary data.</text>
</comment>
<dbReference type="AlphaFoldDB" id="A0A9W4P8N1"/>
<dbReference type="EMBL" id="CAJVRC010000898">
    <property type="protein sequence ID" value="CAG8909194.1"/>
    <property type="molecule type" value="Genomic_DNA"/>
</dbReference>
<protein>
    <recommendedName>
        <fullName evidence="1">DUF6546 domain-containing protein</fullName>
    </recommendedName>
</protein>
<reference evidence="2" key="1">
    <citation type="submission" date="2021-07" db="EMBL/GenBank/DDBJ databases">
        <authorList>
            <person name="Branca A.L. A."/>
        </authorList>
    </citation>
    <scope>NUCLEOTIDE SEQUENCE</scope>
</reference>
<dbReference type="Proteomes" id="UP001154252">
    <property type="component" value="Unassembled WGS sequence"/>
</dbReference>
<dbReference type="InterPro" id="IPR046676">
    <property type="entry name" value="DUF6546"/>
</dbReference>
<sequence>MGAMGHRKLEPASSSLIASKLPRLHDLYLTLDDTCKWDPQLRERRRNSMPDTDSRMMLGYILIIHKEFADSIQSLPLAIRDLTLDFAYSTPEDENYPPAASTVEGNTDPLSSRLREFSQQLTVIGGNQCVLGKELFWPLNGDTPEPPFWPHLTGVSVDYIPVTPCGKWMFEQDDDAEEPDCDSDGLGSYYDDMDDTDQDWVSPEDRNCRLFRTKFVHELFNQYYLSAGKAALRMPKLDSMLLDVSHRPQHRFWYQVENEVAKVTWSSEDDPKAFEPSDEVLQIWNQVALKHSGHGLEVEFELC</sequence>
<keyword evidence="3" id="KW-1185">Reference proteome</keyword>
<organism evidence="2 3">
    <name type="scientific">Penicillium egyptiacum</name>
    <dbReference type="NCBI Taxonomy" id="1303716"/>
    <lineage>
        <taxon>Eukaryota</taxon>
        <taxon>Fungi</taxon>
        <taxon>Dikarya</taxon>
        <taxon>Ascomycota</taxon>
        <taxon>Pezizomycotina</taxon>
        <taxon>Eurotiomycetes</taxon>
        <taxon>Eurotiomycetidae</taxon>
        <taxon>Eurotiales</taxon>
        <taxon>Aspergillaceae</taxon>
        <taxon>Penicillium</taxon>
    </lineage>
</organism>
<evidence type="ECO:0000259" key="1">
    <source>
        <dbReference type="Pfam" id="PF20183"/>
    </source>
</evidence>
<evidence type="ECO:0000313" key="2">
    <source>
        <dbReference type="EMBL" id="CAG8909194.1"/>
    </source>
</evidence>
<proteinExistence type="predicted"/>
<gene>
    <name evidence="2" type="ORF">PEGY_LOCUS9983</name>
</gene>
<feature type="domain" description="DUF6546" evidence="1">
    <location>
        <begin position="208"/>
        <end position="301"/>
    </location>
</feature>
<name>A0A9W4P8N1_9EURO</name>
<evidence type="ECO:0000313" key="3">
    <source>
        <dbReference type="Proteomes" id="UP001154252"/>
    </source>
</evidence>
<dbReference type="OrthoDB" id="4802432at2759"/>
<accession>A0A9W4P8N1</accession>
<dbReference type="Pfam" id="PF20183">
    <property type="entry name" value="DUF6546"/>
    <property type="match status" value="1"/>
</dbReference>